<dbReference type="PANTHER" id="PTHR45798">
    <property type="entry name" value="RING-H2 FINGER PROTEIN ATL61-RELATED-RELATED"/>
    <property type="match status" value="1"/>
</dbReference>
<protein>
    <recommendedName>
        <fullName evidence="6">RING-type domain-containing protein</fullName>
    </recommendedName>
</protein>
<keyword evidence="3" id="KW-0862">Zinc</keyword>
<organism evidence="7 8">
    <name type="scientific">Papaver atlanticum</name>
    <dbReference type="NCBI Taxonomy" id="357466"/>
    <lineage>
        <taxon>Eukaryota</taxon>
        <taxon>Viridiplantae</taxon>
        <taxon>Streptophyta</taxon>
        <taxon>Embryophyta</taxon>
        <taxon>Tracheophyta</taxon>
        <taxon>Spermatophyta</taxon>
        <taxon>Magnoliopsida</taxon>
        <taxon>Ranunculales</taxon>
        <taxon>Papaveraceae</taxon>
        <taxon>Papaveroideae</taxon>
        <taxon>Papaver</taxon>
    </lineage>
</organism>
<dbReference type="Proteomes" id="UP001202328">
    <property type="component" value="Unassembled WGS sequence"/>
</dbReference>
<dbReference type="InterPro" id="IPR013083">
    <property type="entry name" value="Znf_RING/FYVE/PHD"/>
</dbReference>
<dbReference type="Gene3D" id="3.30.40.10">
    <property type="entry name" value="Zinc/RING finger domain, C3HC4 (zinc finger)"/>
    <property type="match status" value="1"/>
</dbReference>
<feature type="compositionally biased region" description="Basic and acidic residues" evidence="5">
    <location>
        <begin position="91"/>
        <end position="100"/>
    </location>
</feature>
<dbReference type="GO" id="GO:0008270">
    <property type="term" value="F:zinc ion binding"/>
    <property type="evidence" value="ECO:0007669"/>
    <property type="project" value="UniProtKB-KW"/>
</dbReference>
<evidence type="ECO:0000256" key="5">
    <source>
        <dbReference type="SAM" id="MobiDB-lite"/>
    </source>
</evidence>
<evidence type="ECO:0000256" key="3">
    <source>
        <dbReference type="ARBA" id="ARBA00022833"/>
    </source>
</evidence>
<evidence type="ECO:0000256" key="2">
    <source>
        <dbReference type="ARBA" id="ARBA00022771"/>
    </source>
</evidence>
<dbReference type="EMBL" id="JAJJMB010008487">
    <property type="protein sequence ID" value="KAI3923370.1"/>
    <property type="molecule type" value="Genomic_DNA"/>
</dbReference>
<proteinExistence type="predicted"/>
<sequence>MEELEKAIDYEVKKQNSEHMKKIIVLDDAEVCSICLQDIDVGADDVAVLKCNSHIFHMKCVYEWSIHKPNCPVCRHDMWKEPQRKRKRSHGHDYEKHKGETSTQLRPKTQEI</sequence>
<evidence type="ECO:0000256" key="1">
    <source>
        <dbReference type="ARBA" id="ARBA00022723"/>
    </source>
</evidence>
<dbReference type="InterPro" id="IPR052788">
    <property type="entry name" value="RING-type_E3_ligase_ATL"/>
</dbReference>
<accession>A0AAD4STL0</accession>
<evidence type="ECO:0000313" key="7">
    <source>
        <dbReference type="EMBL" id="KAI3923370.1"/>
    </source>
</evidence>
<evidence type="ECO:0000313" key="8">
    <source>
        <dbReference type="Proteomes" id="UP001202328"/>
    </source>
</evidence>
<name>A0AAD4STL0_9MAGN</name>
<keyword evidence="2 4" id="KW-0863">Zinc-finger</keyword>
<evidence type="ECO:0000259" key="6">
    <source>
        <dbReference type="PROSITE" id="PS50089"/>
    </source>
</evidence>
<feature type="domain" description="RING-type" evidence="6">
    <location>
        <begin position="32"/>
        <end position="75"/>
    </location>
</feature>
<dbReference type="SMART" id="SM00184">
    <property type="entry name" value="RING"/>
    <property type="match status" value="1"/>
</dbReference>
<dbReference type="SUPFAM" id="SSF57850">
    <property type="entry name" value="RING/U-box"/>
    <property type="match status" value="1"/>
</dbReference>
<dbReference type="InterPro" id="IPR001841">
    <property type="entry name" value="Znf_RING"/>
</dbReference>
<keyword evidence="1" id="KW-0479">Metal-binding</keyword>
<feature type="compositionally biased region" description="Polar residues" evidence="5">
    <location>
        <begin position="101"/>
        <end position="112"/>
    </location>
</feature>
<dbReference type="PANTHER" id="PTHR45798:SF97">
    <property type="entry name" value="ALCOHOL-SENSITIVE RING FINGER PROTEIN 1"/>
    <property type="match status" value="1"/>
</dbReference>
<comment type="caution">
    <text evidence="7">The sequence shown here is derived from an EMBL/GenBank/DDBJ whole genome shotgun (WGS) entry which is preliminary data.</text>
</comment>
<gene>
    <name evidence="7" type="ORF">MKW98_026963</name>
</gene>
<evidence type="ECO:0000256" key="4">
    <source>
        <dbReference type="PROSITE-ProRule" id="PRU00175"/>
    </source>
</evidence>
<feature type="region of interest" description="Disordered" evidence="5">
    <location>
        <begin position="82"/>
        <end position="112"/>
    </location>
</feature>
<keyword evidence="8" id="KW-1185">Reference proteome</keyword>
<reference evidence="7" key="1">
    <citation type="submission" date="2022-04" db="EMBL/GenBank/DDBJ databases">
        <title>A functionally conserved STORR gene fusion in Papaver species that diverged 16.8 million years ago.</title>
        <authorList>
            <person name="Catania T."/>
        </authorList>
    </citation>
    <scope>NUCLEOTIDE SEQUENCE</scope>
    <source>
        <strain evidence="7">S-188037</strain>
    </source>
</reference>
<dbReference type="PROSITE" id="PS50089">
    <property type="entry name" value="ZF_RING_2"/>
    <property type="match status" value="1"/>
</dbReference>
<dbReference type="Pfam" id="PF13639">
    <property type="entry name" value="zf-RING_2"/>
    <property type="match status" value="1"/>
</dbReference>
<dbReference type="AlphaFoldDB" id="A0AAD4STL0"/>